<dbReference type="eggNOG" id="COG1959">
    <property type="taxonomic scope" value="Bacteria"/>
</dbReference>
<evidence type="ECO:0008006" key="3">
    <source>
        <dbReference type="Google" id="ProtNLM"/>
    </source>
</evidence>
<dbReference type="PANTHER" id="PTHR33221:SF15">
    <property type="entry name" value="HTH-TYPE TRANSCRIPTIONAL REGULATOR YWGB-RELATED"/>
    <property type="match status" value="1"/>
</dbReference>
<dbReference type="GO" id="GO:0005829">
    <property type="term" value="C:cytosol"/>
    <property type="evidence" value="ECO:0007669"/>
    <property type="project" value="TreeGrafter"/>
</dbReference>
<dbReference type="AlphaFoldDB" id="V8CE55"/>
<dbReference type="RefSeq" id="WP_023926998.1">
    <property type="nucleotide sequence ID" value="NZ_KI669454.1"/>
</dbReference>
<dbReference type="SUPFAM" id="SSF46785">
    <property type="entry name" value="Winged helix' DNA-binding domain"/>
    <property type="match status" value="1"/>
</dbReference>
<sequence>MQIPSRFSIAIHICMCLEFFDAHSESNAKKPPSKKRHCKPMTGEALAESVGAHSVIIRNILAQLKSANLIETRRGGSGARLAKSPSKISLLDIFNAVQSTKSSQAQASAINSSAKTATKSSKAKKSQASQNQLFRFHTNPNELCPLGKHIHGILDIRFLQAQSVLESYLSTVLLSELISELDDKID</sequence>
<dbReference type="PANTHER" id="PTHR33221">
    <property type="entry name" value="WINGED HELIX-TURN-HELIX TRANSCRIPTIONAL REGULATOR, RRF2 FAMILY"/>
    <property type="match status" value="1"/>
</dbReference>
<comment type="caution">
    <text evidence="1">The sequence shown here is derived from an EMBL/GenBank/DDBJ whole genome shotgun (WGS) entry which is preliminary data.</text>
</comment>
<gene>
    <name evidence="1" type="ORF">HMPREF2086_00331</name>
</gene>
<reference evidence="1 2" key="1">
    <citation type="journal article" date="2014" name="Genome Announc.">
        <title>Draft genome sequences of six enterohepatic helicobacter species isolated from humans and one from rhesus macaques.</title>
        <authorList>
            <person name="Shen Z."/>
            <person name="Sheh A."/>
            <person name="Young S.K."/>
            <person name="Abouelliel A."/>
            <person name="Ward D.V."/>
            <person name="Earl A.M."/>
            <person name="Fox J.G."/>
        </authorList>
    </citation>
    <scope>NUCLEOTIDE SEQUENCE [LARGE SCALE GENOMIC DNA]</scope>
    <source>
        <strain evidence="1 2">MIT 99-5501</strain>
    </source>
</reference>
<dbReference type="GO" id="GO:0003700">
    <property type="term" value="F:DNA-binding transcription factor activity"/>
    <property type="evidence" value="ECO:0007669"/>
    <property type="project" value="TreeGrafter"/>
</dbReference>
<dbReference type="Pfam" id="PF02082">
    <property type="entry name" value="Rrf2"/>
    <property type="match status" value="1"/>
</dbReference>
<dbReference type="EMBL" id="AZJI01000001">
    <property type="protein sequence ID" value="ETD24996.1"/>
    <property type="molecule type" value="Genomic_DNA"/>
</dbReference>
<dbReference type="InterPro" id="IPR036390">
    <property type="entry name" value="WH_DNA-bd_sf"/>
</dbReference>
<dbReference type="OrthoDB" id="9800519at2"/>
<dbReference type="STRING" id="1357400.HMPREF2086_00331"/>
<keyword evidence="2" id="KW-1185">Reference proteome</keyword>
<proteinExistence type="predicted"/>
<dbReference type="Proteomes" id="UP000018731">
    <property type="component" value="Unassembled WGS sequence"/>
</dbReference>
<dbReference type="HOGENOM" id="CLU_107144_4_2_7"/>
<accession>V8CE55</accession>
<dbReference type="PATRIC" id="fig|1357400.3.peg.451"/>
<evidence type="ECO:0000313" key="1">
    <source>
        <dbReference type="EMBL" id="ETD24996.1"/>
    </source>
</evidence>
<organism evidence="1 2">
    <name type="scientific">Helicobacter macacae MIT 99-5501</name>
    <dbReference type="NCBI Taxonomy" id="1357400"/>
    <lineage>
        <taxon>Bacteria</taxon>
        <taxon>Pseudomonadati</taxon>
        <taxon>Campylobacterota</taxon>
        <taxon>Epsilonproteobacteria</taxon>
        <taxon>Campylobacterales</taxon>
        <taxon>Helicobacteraceae</taxon>
        <taxon>Helicobacter</taxon>
    </lineage>
</organism>
<name>V8CE55_9HELI</name>
<dbReference type="Gene3D" id="1.10.10.10">
    <property type="entry name" value="Winged helix-like DNA-binding domain superfamily/Winged helix DNA-binding domain"/>
    <property type="match status" value="1"/>
</dbReference>
<dbReference type="InterPro" id="IPR000944">
    <property type="entry name" value="Tscrpt_reg_Rrf2"/>
</dbReference>
<protein>
    <recommendedName>
        <fullName evidence="3">Rrf2 family protein</fullName>
    </recommendedName>
</protein>
<dbReference type="InterPro" id="IPR036388">
    <property type="entry name" value="WH-like_DNA-bd_sf"/>
</dbReference>
<evidence type="ECO:0000313" key="2">
    <source>
        <dbReference type="Proteomes" id="UP000018731"/>
    </source>
</evidence>